<feature type="domain" description="Dienelactone hydrolase" evidence="1">
    <location>
        <begin position="30"/>
        <end position="280"/>
    </location>
</feature>
<dbReference type="VEuPathDB" id="FungiDB:AN5384"/>
<dbReference type="KEGG" id="ani:ANIA_05384"/>
<dbReference type="RefSeq" id="XP_662988.1">
    <property type="nucleotide sequence ID" value="XM_657896.1"/>
</dbReference>
<dbReference type="Gene3D" id="3.40.50.1820">
    <property type="entry name" value="alpha/beta hydrolase"/>
    <property type="match status" value="1"/>
</dbReference>
<dbReference type="PANTHER" id="PTHR17630:SF87">
    <property type="entry name" value="DIENELACTONE HYDROLASE DOMAIN-CONTAINING PROTEIN"/>
    <property type="match status" value="1"/>
</dbReference>
<dbReference type="PANTHER" id="PTHR17630">
    <property type="entry name" value="DIENELACTONE HYDROLASE"/>
    <property type="match status" value="1"/>
</dbReference>
<dbReference type="InParanoid" id="Q5B246"/>
<proteinExistence type="predicted"/>
<accession>C8VGP1</accession>
<dbReference type="OrthoDB" id="17560at2759"/>
<evidence type="ECO:0000313" key="3">
    <source>
        <dbReference type="Proteomes" id="UP000000560"/>
    </source>
</evidence>
<gene>
    <name evidence="2" type="ORF">ANIA_05384</name>
</gene>
<dbReference type="OMA" id="VWIMAHS"/>
<dbReference type="HOGENOM" id="CLU_054590_2_3_1"/>
<dbReference type="EMBL" id="BN001305">
    <property type="protein sequence ID" value="CBF82000.1"/>
    <property type="molecule type" value="Genomic_DNA"/>
</dbReference>
<dbReference type="ESTHER" id="emeni-q5b246">
    <property type="family name" value="Dienelactone_hydrolase"/>
</dbReference>
<dbReference type="Pfam" id="PF01738">
    <property type="entry name" value="DLH"/>
    <property type="match status" value="1"/>
</dbReference>
<evidence type="ECO:0000259" key="1">
    <source>
        <dbReference type="Pfam" id="PF01738"/>
    </source>
</evidence>
<dbReference type="InterPro" id="IPR029058">
    <property type="entry name" value="AB_hydrolase_fold"/>
</dbReference>
<name>Q5B246_EMENI</name>
<evidence type="ECO:0000313" key="2">
    <source>
        <dbReference type="EMBL" id="CBF82000.1"/>
    </source>
</evidence>
<accession>Q5B246</accession>
<dbReference type="GO" id="GO:0016787">
    <property type="term" value="F:hydrolase activity"/>
    <property type="evidence" value="ECO:0007669"/>
    <property type="project" value="InterPro"/>
</dbReference>
<dbReference type="Proteomes" id="UP000000560">
    <property type="component" value="Chromosome V"/>
</dbReference>
<reference evidence="3" key="1">
    <citation type="journal article" date="2005" name="Nature">
        <title>Sequencing of Aspergillus nidulans and comparative analysis with A. fumigatus and A. oryzae.</title>
        <authorList>
            <person name="Galagan J.E."/>
            <person name="Calvo S.E."/>
            <person name="Cuomo C."/>
            <person name="Ma L.J."/>
            <person name="Wortman J.R."/>
            <person name="Batzoglou S."/>
            <person name="Lee S.I."/>
            <person name="Basturkmen M."/>
            <person name="Spevak C.C."/>
            <person name="Clutterbuck J."/>
            <person name="Kapitonov V."/>
            <person name="Jurka J."/>
            <person name="Scazzocchio C."/>
            <person name="Farman M."/>
            <person name="Butler J."/>
            <person name="Purcell S."/>
            <person name="Harris S."/>
            <person name="Braus G.H."/>
            <person name="Draht O."/>
            <person name="Busch S."/>
            <person name="D'Enfert C."/>
            <person name="Bouchier C."/>
            <person name="Goldman G.H."/>
            <person name="Bell-Pedersen D."/>
            <person name="Griffiths-Jones S."/>
            <person name="Doonan J.H."/>
            <person name="Yu J."/>
            <person name="Vienken K."/>
            <person name="Pain A."/>
            <person name="Freitag M."/>
            <person name="Selker E.U."/>
            <person name="Archer D.B."/>
            <person name="Penalva M.A."/>
            <person name="Oakley B.R."/>
            <person name="Momany M."/>
            <person name="Tanaka T."/>
            <person name="Kumagai T."/>
            <person name="Asai K."/>
            <person name="Machida M."/>
            <person name="Nierman W.C."/>
            <person name="Denning D.W."/>
            <person name="Caddick M."/>
            <person name="Hynes M."/>
            <person name="Paoletti M."/>
            <person name="Fischer R."/>
            <person name="Miller B."/>
            <person name="Dyer P."/>
            <person name="Sachs M.S."/>
            <person name="Osmani S.A."/>
            <person name="Birren B.W."/>
        </authorList>
    </citation>
    <scope>NUCLEOTIDE SEQUENCE [LARGE SCALE GENOMIC DNA]</scope>
    <source>
        <strain evidence="3">FGSC A4 / ATCC 38163 / CBS 112.46 / NRRL 194 / M139</strain>
    </source>
</reference>
<dbReference type="eggNOG" id="KOG3043">
    <property type="taxonomic scope" value="Eukaryota"/>
</dbReference>
<dbReference type="AlphaFoldDB" id="Q5B246"/>
<keyword evidence="3" id="KW-1185">Reference proteome</keyword>
<dbReference type="GeneID" id="2871676"/>
<dbReference type="InterPro" id="IPR002925">
    <property type="entry name" value="Dienelactn_hydro"/>
</dbReference>
<protein>
    <recommendedName>
        <fullName evidence="1">Dienelactone hydrolase domain-containing protein</fullName>
    </recommendedName>
</protein>
<reference evidence="3" key="2">
    <citation type="journal article" date="2009" name="Fungal Genet. Biol.">
        <title>The 2008 update of the Aspergillus nidulans genome annotation: a community effort.</title>
        <authorList>
            <person name="Wortman J.R."/>
            <person name="Gilsenan J.M."/>
            <person name="Joardar V."/>
            <person name="Deegan J."/>
            <person name="Clutterbuck J."/>
            <person name="Andersen M.R."/>
            <person name="Archer D."/>
            <person name="Bencina M."/>
            <person name="Braus G."/>
            <person name="Coutinho P."/>
            <person name="von Dohren H."/>
            <person name="Doonan J."/>
            <person name="Driessen A.J."/>
            <person name="Durek P."/>
            <person name="Espeso E."/>
            <person name="Fekete E."/>
            <person name="Flipphi M."/>
            <person name="Estrada C.G."/>
            <person name="Geysens S."/>
            <person name="Goldman G."/>
            <person name="de Groot P.W."/>
            <person name="Hansen K."/>
            <person name="Harris S.D."/>
            <person name="Heinekamp T."/>
            <person name="Helmstaedt K."/>
            <person name="Henrissat B."/>
            <person name="Hofmann G."/>
            <person name="Homan T."/>
            <person name="Horio T."/>
            <person name="Horiuchi H."/>
            <person name="James S."/>
            <person name="Jones M."/>
            <person name="Karaffa L."/>
            <person name="Karanyi Z."/>
            <person name="Kato M."/>
            <person name="Keller N."/>
            <person name="Kelly D.E."/>
            <person name="Kiel J.A."/>
            <person name="Kim J.M."/>
            <person name="van der Klei I.J."/>
            <person name="Klis F.M."/>
            <person name="Kovalchuk A."/>
            <person name="Krasevec N."/>
            <person name="Kubicek C.P."/>
            <person name="Liu B."/>
            <person name="Maccabe A."/>
            <person name="Meyer V."/>
            <person name="Mirabito P."/>
            <person name="Miskei M."/>
            <person name="Mos M."/>
            <person name="Mullins J."/>
            <person name="Nelson D.R."/>
            <person name="Nielsen J."/>
            <person name="Oakley B.R."/>
            <person name="Osmani S.A."/>
            <person name="Pakula T."/>
            <person name="Paszewski A."/>
            <person name="Paulsen I."/>
            <person name="Pilsyk S."/>
            <person name="Pocsi I."/>
            <person name="Punt P.J."/>
            <person name="Ram A.F."/>
            <person name="Ren Q."/>
            <person name="Robellet X."/>
            <person name="Robson G."/>
            <person name="Seiboth B."/>
            <person name="van Solingen P."/>
            <person name="Specht T."/>
            <person name="Sun J."/>
            <person name="Taheri-Talesh N."/>
            <person name="Takeshita N."/>
            <person name="Ussery D."/>
            <person name="vanKuyk P.A."/>
            <person name="Visser H."/>
            <person name="van de Vondervoort P.J."/>
            <person name="de Vries R.P."/>
            <person name="Walton J."/>
            <person name="Xiang X."/>
            <person name="Xiong Y."/>
            <person name="Zeng A.P."/>
            <person name="Brandt B.W."/>
            <person name="Cornell M.J."/>
            <person name="van den Hondel C.A."/>
            <person name="Visser J."/>
            <person name="Oliver S.G."/>
            <person name="Turner G."/>
        </authorList>
    </citation>
    <scope>GENOME REANNOTATION</scope>
    <source>
        <strain evidence="3">FGSC A4 / ATCC 38163 / CBS 112.46 / NRRL 194 / M139</strain>
    </source>
</reference>
<sequence length="282" mass="31359">MASDSCTECIKGSIHAGLPAGTKETIHGLNTYLTGNRTTPYAIVVMYSDVFGLSLPNNKLIADAYAKSGEWLDYLPDFFKGDRVPLSMAEHLIPVDATKQSVFRKYTGLLASIPSFFNWQNRHRQGPTDAICMEFLRALRRERKGMKIGMVGFCWVGEYAIGAGLEENMIDIDGARVPLVDALVALHPSHLAIPDDDKTLVVPVSLGWRAEDSLVDFKQMNMVKGVHADNKASGREVPGIAHHEYKPGRHGFAVRGNPDDPQERKYLEDSVTQVLTWFGRWL</sequence>
<organism evidence="2 3">
    <name type="scientific">Emericella nidulans (strain FGSC A4 / ATCC 38163 / CBS 112.46 / NRRL 194 / M139)</name>
    <name type="common">Aspergillus nidulans</name>
    <dbReference type="NCBI Taxonomy" id="227321"/>
    <lineage>
        <taxon>Eukaryota</taxon>
        <taxon>Fungi</taxon>
        <taxon>Dikarya</taxon>
        <taxon>Ascomycota</taxon>
        <taxon>Pezizomycotina</taxon>
        <taxon>Eurotiomycetes</taxon>
        <taxon>Eurotiomycetidae</taxon>
        <taxon>Eurotiales</taxon>
        <taxon>Aspergillaceae</taxon>
        <taxon>Aspergillus</taxon>
        <taxon>Aspergillus subgen. Nidulantes</taxon>
    </lineage>
</organism>
<dbReference type="SUPFAM" id="SSF53474">
    <property type="entry name" value="alpha/beta-Hydrolases"/>
    <property type="match status" value="1"/>
</dbReference>